<gene>
    <name evidence="2" type="ORF">J5U18_08995</name>
</gene>
<comment type="similarity">
    <text evidence="1">Belongs to the ROK (NagC/XylR) family.</text>
</comment>
<dbReference type="PANTHER" id="PTHR18964:SF149">
    <property type="entry name" value="BIFUNCTIONAL UDP-N-ACETYLGLUCOSAMINE 2-EPIMERASE_N-ACETYLMANNOSAMINE KINASE"/>
    <property type="match status" value="1"/>
</dbReference>
<comment type="caution">
    <text evidence="2">The sequence shown here is derived from an EMBL/GenBank/DDBJ whole genome shotgun (WGS) entry which is preliminary data.</text>
</comment>
<proteinExistence type="inferred from homology"/>
<dbReference type="Pfam" id="PF00480">
    <property type="entry name" value="ROK"/>
    <property type="match status" value="1"/>
</dbReference>
<dbReference type="EMBL" id="JAGKSB010000009">
    <property type="protein sequence ID" value="MBP3943696.1"/>
    <property type="molecule type" value="Genomic_DNA"/>
</dbReference>
<evidence type="ECO:0000313" key="2">
    <source>
        <dbReference type="EMBL" id="MBP3943696.1"/>
    </source>
</evidence>
<organism evidence="2 3">
    <name type="scientific">Rhinopithecimicrobium faecis</name>
    <dbReference type="NCBI Taxonomy" id="2820698"/>
    <lineage>
        <taxon>Bacteria</taxon>
        <taxon>Pseudomonadati</taxon>
        <taxon>Bacteroidota</taxon>
        <taxon>Sphingobacteriia</taxon>
        <taxon>Sphingobacteriales</taxon>
        <taxon>Sphingobacteriaceae</taxon>
        <taxon>Rhinopithecimicrobium</taxon>
    </lineage>
</organism>
<reference evidence="2" key="1">
    <citation type="submission" date="2021-03" db="EMBL/GenBank/DDBJ databases">
        <authorList>
            <person name="Lu T."/>
            <person name="Wang Q."/>
            <person name="Han X."/>
        </authorList>
    </citation>
    <scope>NUCLEOTIDE SEQUENCE</scope>
    <source>
        <strain evidence="2">WQ 2009</strain>
    </source>
</reference>
<dbReference type="PANTHER" id="PTHR18964">
    <property type="entry name" value="ROK (REPRESSOR, ORF, KINASE) FAMILY"/>
    <property type="match status" value="1"/>
</dbReference>
<name>A0A8T4HC33_9SPHI</name>
<protein>
    <submittedName>
        <fullName evidence="2">ROK family protein</fullName>
    </submittedName>
</protein>
<dbReference type="InterPro" id="IPR043129">
    <property type="entry name" value="ATPase_NBD"/>
</dbReference>
<dbReference type="InterPro" id="IPR000600">
    <property type="entry name" value="ROK"/>
</dbReference>
<dbReference type="Proteomes" id="UP000679691">
    <property type="component" value="Unassembled WGS sequence"/>
</dbReference>
<dbReference type="Gene3D" id="3.30.420.40">
    <property type="match status" value="2"/>
</dbReference>
<evidence type="ECO:0000256" key="1">
    <source>
        <dbReference type="ARBA" id="ARBA00006479"/>
    </source>
</evidence>
<evidence type="ECO:0000313" key="3">
    <source>
        <dbReference type="Proteomes" id="UP000679691"/>
    </source>
</evidence>
<dbReference type="SUPFAM" id="SSF53067">
    <property type="entry name" value="Actin-like ATPase domain"/>
    <property type="match status" value="1"/>
</dbReference>
<sequence>MKTLRYSLCMDIGGTHISVALIDKSTMTVVQNAYITHAVTSNSSKEVILRQWSGAISTTLLQAGQHPDQVVIAMPGPFDYKQGISLMDGMHKYQALLAMDVKGYFAELLQIQKANIHFYNDAAAFLYGEVFAQNLQTSKVVGLSLGTGLGSACYESGISTDLNFGSAPFQSGIAEDYISTRGIISSVAARFQQHYPGVKELLAVEVSPEIRQFSLAYLVDNLTLFLQQYIRNLQPDIIILGGSIAKAHPLFLADLQQHFSVPIAPASFDPLNLFLGLTSFSQPFDSYEKQ</sequence>
<dbReference type="AlphaFoldDB" id="A0A8T4HC33"/>
<dbReference type="RefSeq" id="WP_353547197.1">
    <property type="nucleotide sequence ID" value="NZ_JAGKSB010000009.1"/>
</dbReference>
<accession>A0A8T4HC33</accession>
<keyword evidence="3" id="KW-1185">Reference proteome</keyword>